<evidence type="ECO:0000256" key="2">
    <source>
        <dbReference type="ARBA" id="ARBA00022603"/>
    </source>
</evidence>
<dbReference type="CDD" id="cd02440">
    <property type="entry name" value="AdoMet_MTases"/>
    <property type="match status" value="1"/>
</dbReference>
<dbReference type="InterPro" id="IPR013216">
    <property type="entry name" value="Methyltransf_11"/>
</dbReference>
<evidence type="ECO:0000256" key="1">
    <source>
        <dbReference type="ARBA" id="ARBA00008361"/>
    </source>
</evidence>
<evidence type="ECO:0000313" key="6">
    <source>
        <dbReference type="Proteomes" id="UP000615455"/>
    </source>
</evidence>
<sequence>MGSIHKTGSVLTMENTERFSNRVDVYVKYRPTYPLAMMDYLYTVVGLQAGSRVADVGAGTGIFSSLLLERGSLVTAVEPNQAMRSAAIQSLANQLNFQAVSGSAEATGLPDQSVDFIVCAQSFHWFDRAATQAEFRRILKPGGQVILIWNARLTSGTPFLASYEHLLQTFGTDYEQVKHKNVSPEQLALFFKQDAMHQAQFKMSQALDAAALEGRLLSSSYSPLPGHANYEPMIAELKLIYERTNQDGVVHFDYETLVYWGEV</sequence>
<keyword evidence="3" id="KW-0808">Transferase</keyword>
<dbReference type="EMBL" id="BMHE01000020">
    <property type="protein sequence ID" value="GFZ88818.1"/>
    <property type="molecule type" value="Genomic_DNA"/>
</dbReference>
<dbReference type="PANTHER" id="PTHR44942:SF4">
    <property type="entry name" value="METHYLTRANSFERASE TYPE 11 DOMAIN-CONTAINING PROTEIN"/>
    <property type="match status" value="1"/>
</dbReference>
<dbReference type="Pfam" id="PF08241">
    <property type="entry name" value="Methyltransf_11"/>
    <property type="match status" value="1"/>
</dbReference>
<dbReference type="GO" id="GO:0032259">
    <property type="term" value="P:methylation"/>
    <property type="evidence" value="ECO:0007669"/>
    <property type="project" value="UniProtKB-KW"/>
</dbReference>
<dbReference type="InterPro" id="IPR029063">
    <property type="entry name" value="SAM-dependent_MTases_sf"/>
</dbReference>
<reference evidence="6" key="1">
    <citation type="journal article" date="2019" name="Int. J. Syst. Evol. Microbiol.">
        <title>The Global Catalogue of Microorganisms (GCM) 10K type strain sequencing project: providing services to taxonomists for standard genome sequencing and annotation.</title>
        <authorList>
            <consortium name="The Broad Institute Genomics Platform"/>
            <consortium name="The Broad Institute Genome Sequencing Center for Infectious Disease"/>
            <person name="Wu L."/>
            <person name="Ma J."/>
        </authorList>
    </citation>
    <scope>NUCLEOTIDE SEQUENCE [LARGE SCALE GENOMIC DNA]</scope>
    <source>
        <strain evidence="6">CGMCC 1.15043</strain>
    </source>
</reference>
<dbReference type="SUPFAM" id="SSF53335">
    <property type="entry name" value="S-adenosyl-L-methionine-dependent methyltransferases"/>
    <property type="match status" value="1"/>
</dbReference>
<dbReference type="PANTHER" id="PTHR44942">
    <property type="entry name" value="METHYLTRANSF_11 DOMAIN-CONTAINING PROTEIN"/>
    <property type="match status" value="1"/>
</dbReference>
<dbReference type="Gene3D" id="3.40.50.150">
    <property type="entry name" value="Vaccinia Virus protein VP39"/>
    <property type="match status" value="1"/>
</dbReference>
<comment type="similarity">
    <text evidence="1">Belongs to the methyltransferase superfamily.</text>
</comment>
<evidence type="ECO:0000256" key="3">
    <source>
        <dbReference type="ARBA" id="ARBA00022679"/>
    </source>
</evidence>
<proteinExistence type="inferred from homology"/>
<evidence type="ECO:0000313" key="5">
    <source>
        <dbReference type="EMBL" id="GFZ88818.1"/>
    </source>
</evidence>
<evidence type="ECO:0000259" key="4">
    <source>
        <dbReference type="Pfam" id="PF08241"/>
    </source>
</evidence>
<dbReference type="InterPro" id="IPR051052">
    <property type="entry name" value="Diverse_substrate_MTase"/>
</dbReference>
<organism evidence="5 6">
    <name type="scientific">Paenibacillus marchantiophytorum</name>
    <dbReference type="NCBI Taxonomy" id="1619310"/>
    <lineage>
        <taxon>Bacteria</taxon>
        <taxon>Bacillati</taxon>
        <taxon>Bacillota</taxon>
        <taxon>Bacilli</taxon>
        <taxon>Bacillales</taxon>
        <taxon>Paenibacillaceae</taxon>
        <taxon>Paenibacillus</taxon>
    </lineage>
</organism>
<dbReference type="Proteomes" id="UP000615455">
    <property type="component" value="Unassembled WGS sequence"/>
</dbReference>
<keyword evidence="2 5" id="KW-0489">Methyltransferase</keyword>
<feature type="domain" description="Methyltransferase type 11" evidence="4">
    <location>
        <begin position="55"/>
        <end position="147"/>
    </location>
</feature>
<comment type="caution">
    <text evidence="5">The sequence shown here is derived from an EMBL/GenBank/DDBJ whole genome shotgun (WGS) entry which is preliminary data.</text>
</comment>
<protein>
    <submittedName>
        <fullName evidence="5">Methyltransferase</fullName>
    </submittedName>
</protein>
<keyword evidence="6" id="KW-1185">Reference proteome</keyword>
<dbReference type="GO" id="GO:0008168">
    <property type="term" value="F:methyltransferase activity"/>
    <property type="evidence" value="ECO:0007669"/>
    <property type="project" value="UniProtKB-KW"/>
</dbReference>
<accession>A0ABQ1EV66</accession>
<name>A0ABQ1EV66_9BACL</name>
<gene>
    <name evidence="5" type="ORF">GCM10008018_38650</name>
</gene>